<keyword evidence="4" id="KW-1185">Reference proteome</keyword>
<feature type="compositionally biased region" description="Low complexity" evidence="1">
    <location>
        <begin position="10"/>
        <end position="21"/>
    </location>
</feature>
<dbReference type="Gene3D" id="2.30.29.90">
    <property type="match status" value="2"/>
</dbReference>
<dbReference type="Pfam" id="PF15277">
    <property type="entry name" value="Sec3-PIP2_bind"/>
    <property type="match status" value="1"/>
</dbReference>
<feature type="region of interest" description="Disordered" evidence="1">
    <location>
        <begin position="228"/>
        <end position="247"/>
    </location>
</feature>
<organism evidence="3 4">
    <name type="scientific">Candida viswanathii</name>
    <dbReference type="NCBI Taxonomy" id="5486"/>
    <lineage>
        <taxon>Eukaryota</taxon>
        <taxon>Fungi</taxon>
        <taxon>Dikarya</taxon>
        <taxon>Ascomycota</taxon>
        <taxon>Saccharomycotina</taxon>
        <taxon>Pichiomycetes</taxon>
        <taxon>Debaryomycetaceae</taxon>
        <taxon>Candida/Lodderomyces clade</taxon>
        <taxon>Candida</taxon>
    </lineage>
</organism>
<dbReference type="STRING" id="5486.A0A367XRD3"/>
<feature type="region of interest" description="Disordered" evidence="1">
    <location>
        <begin position="321"/>
        <end position="362"/>
    </location>
</feature>
<gene>
    <name evidence="3" type="ORF">Cantr_05699</name>
</gene>
<dbReference type="GO" id="GO:0006893">
    <property type="term" value="P:Golgi to plasma membrane transport"/>
    <property type="evidence" value="ECO:0007669"/>
    <property type="project" value="TreeGrafter"/>
</dbReference>
<feature type="compositionally biased region" description="Low complexity" evidence="1">
    <location>
        <begin position="172"/>
        <end position="184"/>
    </location>
</feature>
<dbReference type="OrthoDB" id="27109at2759"/>
<feature type="compositionally biased region" description="Basic residues" evidence="1">
    <location>
        <begin position="323"/>
        <end position="334"/>
    </location>
</feature>
<protein>
    <recommendedName>
        <fullName evidence="2">Exocyst complex component Sec3 PIP2-binding N-terminal domain-containing protein</fullName>
    </recommendedName>
</protein>
<dbReference type="GO" id="GO:0005886">
    <property type="term" value="C:plasma membrane"/>
    <property type="evidence" value="ECO:0007669"/>
    <property type="project" value="TreeGrafter"/>
</dbReference>
<feature type="domain" description="Exocyst complex component Sec3 PIP2-binding N-terminal" evidence="2">
    <location>
        <begin position="80"/>
        <end position="152"/>
    </location>
</feature>
<dbReference type="GO" id="GO:0000145">
    <property type="term" value="C:exocyst"/>
    <property type="evidence" value="ECO:0007669"/>
    <property type="project" value="InterPro"/>
</dbReference>
<dbReference type="SMART" id="SM01313">
    <property type="entry name" value="Sec3-PIP2_bind"/>
    <property type="match status" value="1"/>
</dbReference>
<evidence type="ECO:0000259" key="2">
    <source>
        <dbReference type="SMART" id="SM01313"/>
    </source>
</evidence>
<feature type="region of interest" description="Disordered" evidence="1">
    <location>
        <begin position="171"/>
        <end position="206"/>
    </location>
</feature>
<dbReference type="GO" id="GO:0006887">
    <property type="term" value="P:exocytosis"/>
    <property type="evidence" value="ECO:0007669"/>
    <property type="project" value="InterPro"/>
</dbReference>
<feature type="compositionally biased region" description="Low complexity" evidence="1">
    <location>
        <begin position="339"/>
        <end position="357"/>
    </location>
</feature>
<dbReference type="GO" id="GO:0005546">
    <property type="term" value="F:phosphatidylinositol-4,5-bisphosphate binding"/>
    <property type="evidence" value="ECO:0007669"/>
    <property type="project" value="TreeGrafter"/>
</dbReference>
<dbReference type="AlphaFoldDB" id="A0A367XRD3"/>
<dbReference type="InterPro" id="IPR028258">
    <property type="entry name" value="Sec3-PIP2_bind"/>
</dbReference>
<comment type="caution">
    <text evidence="3">The sequence shown here is derived from an EMBL/GenBank/DDBJ whole genome shotgun (WGS) entry which is preliminary data.</text>
</comment>
<reference evidence="3 4" key="1">
    <citation type="submission" date="2018-06" db="EMBL/GenBank/DDBJ databases">
        <title>Whole genome sequencing of Candida tropicalis (genome annotated by CSBL at Korea University).</title>
        <authorList>
            <person name="Ahn J."/>
        </authorList>
    </citation>
    <scope>NUCLEOTIDE SEQUENCE [LARGE SCALE GENOMIC DNA]</scope>
    <source>
        <strain evidence="3 4">ATCC 20962</strain>
    </source>
</reference>
<feature type="region of interest" description="Disordered" evidence="1">
    <location>
        <begin position="1"/>
        <end position="29"/>
    </location>
</feature>
<dbReference type="PANTHER" id="PTHR16092">
    <property type="entry name" value="SEC3/SYNTAXIN-RELATED"/>
    <property type="match status" value="1"/>
</dbReference>
<dbReference type="Pfam" id="PF09763">
    <property type="entry name" value="Sec3_CC"/>
    <property type="match status" value="1"/>
</dbReference>
<proteinExistence type="predicted"/>
<evidence type="ECO:0000313" key="4">
    <source>
        <dbReference type="Proteomes" id="UP000253472"/>
    </source>
</evidence>
<dbReference type="EMBL" id="QLNQ01000029">
    <property type="protein sequence ID" value="RCK56194.1"/>
    <property type="molecule type" value="Genomic_DNA"/>
</dbReference>
<dbReference type="Proteomes" id="UP000253472">
    <property type="component" value="Unassembled WGS sequence"/>
</dbReference>
<dbReference type="InterPro" id="IPR019160">
    <property type="entry name" value="Sec3_CC"/>
</dbReference>
<evidence type="ECO:0000313" key="3">
    <source>
        <dbReference type="EMBL" id="RCK56194.1"/>
    </source>
</evidence>
<sequence>MFRSPKKSKQQAQAQAQFQAQVGSSNSEQQRKLVTDKIIADCYSKVIHEGDRKLNEVSYITHIGIIEYSHSPSAPPPPNSNPGSIKHRKFQSDKNYYQIGRTWDLSELQTIKKVGLDGLILQLNKTYYWKCDEDERRVWKFARYLCQHYGMFTGRYPRLEGFNLDDFMLPATPKSPSTTPSRSSSVKEPTADPQLMKSRSLKRKNMPNPILPRLLLVTIEPRAKEDLNEELQAPPPRSAQHPYYQKSPMYGLDTASEISNDSHSFIFNNKEDTSHEKSEDTSKHDQHKFTGDVLNRFPKRRRRSKKESYLCAAPIHMPTTTSRRTHCIRKRQQQKKALEQAQESMATRQQQPQQLQPDVETTQDVTGSFMDKSSKYEIRLADLILTRREDLNDDLNADVPLAKKPVKNNDTLQASEDFDDDGDSFEPGLNIHGHYPDCDRDAEVDNILDEISWSVQDDADILIKKLNKEATNTKQDIVSKLVSIDLTNNSGSDIGSALSEVDNMTNIFQKMEVKLKLLHNDLQSSVYV</sequence>
<dbReference type="PANTHER" id="PTHR16092:SF14">
    <property type="entry name" value="EXOCYST COMPLEX COMPONENT 1 ISOFORM X1"/>
    <property type="match status" value="1"/>
</dbReference>
<accession>A0A367XRD3</accession>
<evidence type="ECO:0000256" key="1">
    <source>
        <dbReference type="SAM" id="MobiDB-lite"/>
    </source>
</evidence>
<name>A0A367XRD3_9ASCO</name>